<feature type="region of interest" description="Disordered" evidence="6">
    <location>
        <begin position="831"/>
        <end position="896"/>
    </location>
</feature>
<dbReference type="GO" id="GO:0009927">
    <property type="term" value="F:histidine phosphotransfer kinase activity"/>
    <property type="evidence" value="ECO:0007669"/>
    <property type="project" value="TreeGrafter"/>
</dbReference>
<feature type="compositionally biased region" description="Low complexity" evidence="6">
    <location>
        <begin position="602"/>
        <end position="613"/>
    </location>
</feature>
<dbReference type="InterPro" id="IPR036097">
    <property type="entry name" value="HisK_dim/P_sf"/>
</dbReference>
<keyword evidence="3" id="KW-0597">Phosphoprotein</keyword>
<dbReference type="SUPFAM" id="SSF55874">
    <property type="entry name" value="ATPase domain of HSP90 chaperone/DNA topoisomerase II/histidine kinase"/>
    <property type="match status" value="1"/>
</dbReference>
<dbReference type="InterPro" id="IPR004358">
    <property type="entry name" value="Sig_transdc_His_kin-like_C"/>
</dbReference>
<dbReference type="Proteomes" id="UP000092666">
    <property type="component" value="Unassembled WGS sequence"/>
</dbReference>
<dbReference type="PANTHER" id="PTHR43047:SF72">
    <property type="entry name" value="OSMOSENSING HISTIDINE PROTEIN KINASE SLN1"/>
    <property type="match status" value="1"/>
</dbReference>
<organism evidence="8 9">
    <name type="scientific">Kwoniella heveanensis BCC8398</name>
    <dbReference type="NCBI Taxonomy" id="1296120"/>
    <lineage>
        <taxon>Eukaryota</taxon>
        <taxon>Fungi</taxon>
        <taxon>Dikarya</taxon>
        <taxon>Basidiomycota</taxon>
        <taxon>Agaricomycotina</taxon>
        <taxon>Tremellomycetes</taxon>
        <taxon>Tremellales</taxon>
        <taxon>Cryptococcaceae</taxon>
        <taxon>Kwoniella</taxon>
    </lineage>
</organism>
<dbReference type="OrthoDB" id="21225at2759"/>
<evidence type="ECO:0000256" key="3">
    <source>
        <dbReference type="ARBA" id="ARBA00022553"/>
    </source>
</evidence>
<dbReference type="InterPro" id="IPR036890">
    <property type="entry name" value="HATPase_C_sf"/>
</dbReference>
<comment type="catalytic activity">
    <reaction evidence="1">
        <text>ATP + protein L-histidine = ADP + protein N-phospho-L-histidine.</text>
        <dbReference type="EC" id="2.7.13.3"/>
    </reaction>
</comment>
<evidence type="ECO:0000256" key="6">
    <source>
        <dbReference type="SAM" id="MobiDB-lite"/>
    </source>
</evidence>
<proteinExistence type="predicted"/>
<feature type="compositionally biased region" description="Polar residues" evidence="6">
    <location>
        <begin position="786"/>
        <end position="800"/>
    </location>
</feature>
<feature type="region of interest" description="Disordered" evidence="6">
    <location>
        <begin position="33"/>
        <end position="105"/>
    </location>
</feature>
<dbReference type="Pfam" id="PF02518">
    <property type="entry name" value="HATPase_c"/>
    <property type="match status" value="1"/>
</dbReference>
<keyword evidence="9" id="KW-1185">Reference proteome</keyword>
<dbReference type="PROSITE" id="PS50109">
    <property type="entry name" value="HIS_KIN"/>
    <property type="match status" value="1"/>
</dbReference>
<evidence type="ECO:0000256" key="5">
    <source>
        <dbReference type="ARBA" id="ARBA00022777"/>
    </source>
</evidence>
<evidence type="ECO:0000256" key="4">
    <source>
        <dbReference type="ARBA" id="ARBA00022679"/>
    </source>
</evidence>
<dbReference type="STRING" id="1296120.A0A1B9H1U5"/>
<dbReference type="InterPro" id="IPR005467">
    <property type="entry name" value="His_kinase_dom"/>
</dbReference>
<dbReference type="SUPFAM" id="SSF47384">
    <property type="entry name" value="Homodimeric domain of signal transducing histidine kinase"/>
    <property type="match status" value="1"/>
</dbReference>
<feature type="compositionally biased region" description="Polar residues" evidence="6">
    <location>
        <begin position="66"/>
        <end position="75"/>
    </location>
</feature>
<dbReference type="SMART" id="SM00388">
    <property type="entry name" value="HisKA"/>
    <property type="match status" value="1"/>
</dbReference>
<dbReference type="EMBL" id="KI669493">
    <property type="protein sequence ID" value="OCF37230.1"/>
    <property type="molecule type" value="Genomic_DNA"/>
</dbReference>
<dbReference type="AlphaFoldDB" id="A0A1B9H1U5"/>
<evidence type="ECO:0000256" key="1">
    <source>
        <dbReference type="ARBA" id="ARBA00000085"/>
    </source>
</evidence>
<dbReference type="GO" id="GO:0005886">
    <property type="term" value="C:plasma membrane"/>
    <property type="evidence" value="ECO:0007669"/>
    <property type="project" value="TreeGrafter"/>
</dbReference>
<evidence type="ECO:0000259" key="7">
    <source>
        <dbReference type="PROSITE" id="PS50109"/>
    </source>
</evidence>
<keyword evidence="5" id="KW-0418">Kinase</keyword>
<dbReference type="InterPro" id="IPR003594">
    <property type="entry name" value="HATPase_dom"/>
</dbReference>
<dbReference type="PRINTS" id="PR00344">
    <property type="entry name" value="BCTRLSENSOR"/>
</dbReference>
<dbReference type="PANTHER" id="PTHR43047">
    <property type="entry name" value="TWO-COMPONENT HISTIDINE PROTEIN KINASE"/>
    <property type="match status" value="1"/>
</dbReference>
<sequence length="932" mass="102580">MLVYQLATLQSEYMAKRSGAMYEASITFLRRSLLPEQTDPQTRGDSSKDRSRPSLSHHGSSKHVRSTNNDSSNASRLAKKPCLPGPENTSPASKTGPRDGRDARRKAILDDRSLFTDAAETLRRLLKADAVAVVNMEDFQLFIRENGASGLEKKKGKERIESKEKIIHNYMQGLPWPADIEPVVTYVGDDRGPEILGQAPEGRKAIKFRFDTPGVSNVLVDFLKLYIEERHYWWDREDPDDELSIKIMDLMPEECQTALGTTFLGADGKVRFAMFATWNDPPSSLVDSSMVALPFVWILGGCLMAALAMKKMRAIEQSQISYSNLQAHELRTPLHQILAITSLLRSSMTDLAEAPHHDALTTNEQIRDLMPFLDAIDTSGKTLHGIVDNILSFLDLKAKESAQSTGGATLTNTPYRSQNSLEVMFEELVREAIDEDQQSRRANGQPICHIETVFEIIPPLLGEKVTEDAGGALRRALSKVLANAYKFIDDNGCVEIYVDDVPDLLPPEGCEDISLTRLISIIIKDNGRGMDRTFVNEKLGEPWAKEDRHATGSGLSVHLAYRIIDLMGGCMEITSAPGAGTTVQIDVPLPVRSVPFPDSPDSANSSRKNSASSIRQLSLHDGQMDIKRDVALVGFSGSLPFDTLGSALERQYRKLGCEIVPLSKAELIVANGSMEETYKGVSVMEEASTDDIVFLVTTDHAADHQVLEAAERHSRKVRRFLKPSTPSVLRETLFPNHSQRLKDRFKAETNADTDAHSINTPNLIGPNGNDMGRPSPTGYDPMVSPANESASGNSSLSTKSPGVDWRPRNMQIEEAVARLSLGEYFPPISPKSSTVSQLAHPALSEGATDNDNDETPTLEPSVARERDVTSSSSITEDSSRTSSPHGNDTVAQQPNDAEERIKVLVVEDNKINRTILVKILSSNKVRCAPVMR</sequence>
<reference evidence="9" key="2">
    <citation type="submission" date="2013-12" db="EMBL/GenBank/DDBJ databases">
        <title>Evolution of pathogenesis and genome organization in the Tremellales.</title>
        <authorList>
            <person name="Cuomo C."/>
            <person name="Litvintseva A."/>
            <person name="Heitman J."/>
            <person name="Chen Y."/>
            <person name="Sun S."/>
            <person name="Springer D."/>
            <person name="Dromer F."/>
            <person name="Young S."/>
            <person name="Zeng Q."/>
            <person name="Chapman S."/>
            <person name="Gujja S."/>
            <person name="Saif S."/>
            <person name="Birren B."/>
        </authorList>
    </citation>
    <scope>NUCLEOTIDE SEQUENCE [LARGE SCALE GENOMIC DNA]</scope>
    <source>
        <strain evidence="9">BCC8398</strain>
    </source>
</reference>
<evidence type="ECO:0000256" key="2">
    <source>
        <dbReference type="ARBA" id="ARBA00012438"/>
    </source>
</evidence>
<dbReference type="InterPro" id="IPR003661">
    <property type="entry name" value="HisK_dim/P_dom"/>
</dbReference>
<evidence type="ECO:0000313" key="9">
    <source>
        <dbReference type="Proteomes" id="UP000092666"/>
    </source>
</evidence>
<dbReference type="Gene3D" id="1.10.287.130">
    <property type="match status" value="1"/>
</dbReference>
<reference evidence="8 9" key="1">
    <citation type="submission" date="2013-07" db="EMBL/GenBank/DDBJ databases">
        <title>The Genome Sequence of Cryptococcus heveanensis BCC8398.</title>
        <authorList>
            <consortium name="The Broad Institute Genome Sequencing Platform"/>
            <person name="Cuomo C."/>
            <person name="Litvintseva A."/>
            <person name="Chen Y."/>
            <person name="Heitman J."/>
            <person name="Sun S."/>
            <person name="Springer D."/>
            <person name="Dromer F."/>
            <person name="Young S.K."/>
            <person name="Zeng Q."/>
            <person name="Gargeya S."/>
            <person name="Fitzgerald M."/>
            <person name="Abouelleil A."/>
            <person name="Alvarado L."/>
            <person name="Berlin A.M."/>
            <person name="Chapman S.B."/>
            <person name="Dewar J."/>
            <person name="Goldberg J."/>
            <person name="Griggs A."/>
            <person name="Gujja S."/>
            <person name="Hansen M."/>
            <person name="Howarth C."/>
            <person name="Imamovic A."/>
            <person name="Larimer J."/>
            <person name="McCowan C."/>
            <person name="Murphy C."/>
            <person name="Pearson M."/>
            <person name="Priest M."/>
            <person name="Roberts A."/>
            <person name="Saif S."/>
            <person name="Shea T."/>
            <person name="Sykes S."/>
            <person name="Wortman J."/>
            <person name="Nusbaum C."/>
            <person name="Birren B."/>
        </authorList>
    </citation>
    <scope>NUCLEOTIDE SEQUENCE [LARGE SCALE GENOMIC DNA]</scope>
    <source>
        <strain evidence="8 9">BCC8398</strain>
    </source>
</reference>
<feature type="compositionally biased region" description="Polar residues" evidence="6">
    <location>
        <begin position="884"/>
        <end position="895"/>
    </location>
</feature>
<evidence type="ECO:0000313" key="8">
    <source>
        <dbReference type="EMBL" id="OCF37230.1"/>
    </source>
</evidence>
<dbReference type="CDD" id="cd00082">
    <property type="entry name" value="HisKA"/>
    <property type="match status" value="1"/>
</dbReference>
<feature type="region of interest" description="Disordered" evidence="6">
    <location>
        <begin position="594"/>
        <end position="614"/>
    </location>
</feature>
<feature type="domain" description="Histidine kinase" evidence="7">
    <location>
        <begin position="325"/>
        <end position="591"/>
    </location>
</feature>
<feature type="compositionally biased region" description="Basic and acidic residues" evidence="6">
    <location>
        <begin position="96"/>
        <end position="105"/>
    </location>
</feature>
<dbReference type="GO" id="GO:0000155">
    <property type="term" value="F:phosphorelay sensor kinase activity"/>
    <property type="evidence" value="ECO:0007669"/>
    <property type="project" value="InterPro"/>
</dbReference>
<dbReference type="EC" id="2.7.13.3" evidence="2"/>
<name>A0A1B9H1U5_9TREE</name>
<protein>
    <recommendedName>
        <fullName evidence="2">histidine kinase</fullName>
        <ecNumber evidence="2">2.7.13.3</ecNumber>
    </recommendedName>
</protein>
<feature type="region of interest" description="Disordered" evidence="6">
    <location>
        <begin position="748"/>
        <end position="808"/>
    </location>
</feature>
<dbReference type="Gene3D" id="3.30.565.10">
    <property type="entry name" value="Histidine kinase-like ATPase, C-terminal domain"/>
    <property type="match status" value="1"/>
</dbReference>
<dbReference type="SMART" id="SM00387">
    <property type="entry name" value="HATPase_c"/>
    <property type="match status" value="1"/>
</dbReference>
<feature type="compositionally biased region" description="Low complexity" evidence="6">
    <location>
        <begin position="869"/>
        <end position="883"/>
    </location>
</feature>
<accession>A0A1B9H1U5</accession>
<keyword evidence="4" id="KW-0808">Transferase</keyword>
<gene>
    <name evidence="8" type="ORF">I316_01137</name>
</gene>